<feature type="transmembrane region" description="Helical" evidence="7">
    <location>
        <begin position="751"/>
        <end position="768"/>
    </location>
</feature>
<keyword evidence="5 7" id="KW-0472">Membrane</keyword>
<feature type="transmembrane region" description="Helical" evidence="7">
    <location>
        <begin position="205"/>
        <end position="223"/>
    </location>
</feature>
<dbReference type="EMBL" id="BAAAPC010000009">
    <property type="protein sequence ID" value="GAA1997114.1"/>
    <property type="molecule type" value="Genomic_DNA"/>
</dbReference>
<evidence type="ECO:0000313" key="9">
    <source>
        <dbReference type="Proteomes" id="UP001501585"/>
    </source>
</evidence>
<dbReference type="Pfam" id="PF03706">
    <property type="entry name" value="LPG_synthase_TM"/>
    <property type="match status" value="1"/>
</dbReference>
<dbReference type="Proteomes" id="UP001501585">
    <property type="component" value="Unassembled WGS sequence"/>
</dbReference>
<evidence type="ECO:0000256" key="6">
    <source>
        <dbReference type="SAM" id="MobiDB-lite"/>
    </source>
</evidence>
<feature type="transmembrane region" description="Helical" evidence="7">
    <location>
        <begin position="62"/>
        <end position="81"/>
    </location>
</feature>
<evidence type="ECO:0000256" key="4">
    <source>
        <dbReference type="ARBA" id="ARBA00022989"/>
    </source>
</evidence>
<feature type="transmembrane region" description="Helical" evidence="7">
    <location>
        <begin position="668"/>
        <end position="691"/>
    </location>
</feature>
<dbReference type="InterPro" id="IPR011009">
    <property type="entry name" value="Kinase-like_dom_sf"/>
</dbReference>
<comment type="caution">
    <text evidence="8">The sequence shown here is derived from an EMBL/GenBank/DDBJ whole genome shotgun (WGS) entry which is preliminary data.</text>
</comment>
<dbReference type="SUPFAM" id="SSF56112">
    <property type="entry name" value="Protein kinase-like (PK-like)"/>
    <property type="match status" value="1"/>
</dbReference>
<feature type="transmembrane region" description="Helical" evidence="7">
    <location>
        <begin position="135"/>
        <end position="161"/>
    </location>
</feature>
<gene>
    <name evidence="8" type="ORF">GCM10009799_25150</name>
</gene>
<evidence type="ECO:0000256" key="5">
    <source>
        <dbReference type="ARBA" id="ARBA00023136"/>
    </source>
</evidence>
<evidence type="ECO:0000256" key="3">
    <source>
        <dbReference type="ARBA" id="ARBA00022692"/>
    </source>
</evidence>
<keyword evidence="4 7" id="KW-1133">Transmembrane helix</keyword>
<keyword evidence="3 7" id="KW-0812">Transmembrane</keyword>
<feature type="transmembrane region" description="Helical" evidence="7">
    <location>
        <begin position="724"/>
        <end position="745"/>
    </location>
</feature>
<sequence>MNVRQPEPEQGRRSAPRFSSAPPPDAPLSAASSEALSPNGAAPRQRQVHRGARPTERRPRDLLFFLVGLLVMALVLLIVGLTTDNADVTDPSELRALLPSWLLAVTAGVANLVVIVLAGVTSVERILRQEYRPVIRGLTAAATGYALTGAVNAAILTISGPGGPPGALAAPAAYSAFTNPLHAYLAAAIGYVAALPLGHLPRVRTAMWSGIAVTGAAVLLAGLNTSLALLLTAVVGGTSAAAVSFAIGLARPTPATARLIRELRRFGHEPLGLTPDGTDADGNQLFAVDTVDRRLDVVLIRADDFVGYWRHLFRIILLRDPAAPPVLLGPRRRAEHTALMSFAAHSAGAATPRVLGIGELGGGTLAVVREHVRTRSLDDAATEELTDGVLDDIWAELALLHRHRIVHGNINGATVGWRLGGRVVFTGMTGGSLAAVGLKASLDVAALLAVLALRVGEERAVRSAVRGLGVDTVAAALPFLQPAGMPLRLRRRLASHSDLLGRLRAQITGIAPEAPARPARLERMRPRTVVSVAAATVVGIVLAYQLADVDLSTIQGADLRWAAAAFVASTMCMLSAALVIMGFVPVNLRFWMTVLVQYAGAFIRIAAPAGLGTLALNTRYATQRGASAGLAISGIGLSQAVGVALHVAILLVAAYMTGTSHVADFSPSSTLVIVTAALSVLVAAVLLVPALRRAVQERVRPYFRGVLPHLLDLLQSPRRMTMGVGGTLLLTAAYVLCLHFSVIAFGGSADLAAVTVVFLAGNAIGSAAPTPGGLGAVEAALLGGLTAVAGVPAAIGLPAVLLFRVLTFWFPVLPGWGAFHLLQRWKVI</sequence>
<dbReference type="PANTHER" id="PTHR39087:SF2">
    <property type="entry name" value="UPF0104 MEMBRANE PROTEIN MJ1595"/>
    <property type="match status" value="1"/>
</dbReference>
<comment type="subcellular location">
    <subcellularLocation>
        <location evidence="1">Cell membrane</location>
        <topology evidence="1">Multi-pass membrane protein</topology>
    </subcellularLocation>
</comment>
<feature type="compositionally biased region" description="Basic and acidic residues" evidence="6">
    <location>
        <begin position="1"/>
        <end position="12"/>
    </location>
</feature>
<evidence type="ECO:0000313" key="8">
    <source>
        <dbReference type="EMBL" id="GAA1997114.1"/>
    </source>
</evidence>
<dbReference type="InterPro" id="IPR022791">
    <property type="entry name" value="L-PG_synthase/AglD"/>
</dbReference>
<accession>A0ABN2T335</accession>
<keyword evidence="9" id="KW-1185">Reference proteome</keyword>
<protein>
    <recommendedName>
        <fullName evidence="10">TIGR00374 family protein</fullName>
    </recommendedName>
</protein>
<feature type="transmembrane region" description="Helical" evidence="7">
    <location>
        <begin position="229"/>
        <end position="250"/>
    </location>
</feature>
<feature type="region of interest" description="Disordered" evidence="6">
    <location>
        <begin position="1"/>
        <end position="54"/>
    </location>
</feature>
<feature type="transmembrane region" description="Helical" evidence="7">
    <location>
        <begin position="628"/>
        <end position="656"/>
    </location>
</feature>
<feature type="transmembrane region" description="Helical" evidence="7">
    <location>
        <begin position="101"/>
        <end position="123"/>
    </location>
</feature>
<feature type="transmembrane region" description="Helical" evidence="7">
    <location>
        <begin position="801"/>
        <end position="822"/>
    </location>
</feature>
<feature type="transmembrane region" description="Helical" evidence="7">
    <location>
        <begin position="528"/>
        <end position="547"/>
    </location>
</feature>
<evidence type="ECO:0000256" key="2">
    <source>
        <dbReference type="ARBA" id="ARBA00022475"/>
    </source>
</evidence>
<evidence type="ECO:0000256" key="1">
    <source>
        <dbReference type="ARBA" id="ARBA00004651"/>
    </source>
</evidence>
<keyword evidence="2" id="KW-1003">Cell membrane</keyword>
<feature type="transmembrane region" description="Helical" evidence="7">
    <location>
        <begin position="775"/>
        <end position="795"/>
    </location>
</feature>
<organism evidence="8 9">
    <name type="scientific">Nocardiopsis rhodophaea</name>
    <dbReference type="NCBI Taxonomy" id="280238"/>
    <lineage>
        <taxon>Bacteria</taxon>
        <taxon>Bacillati</taxon>
        <taxon>Actinomycetota</taxon>
        <taxon>Actinomycetes</taxon>
        <taxon>Streptosporangiales</taxon>
        <taxon>Nocardiopsidaceae</taxon>
        <taxon>Nocardiopsis</taxon>
    </lineage>
</organism>
<dbReference type="RefSeq" id="WP_344162384.1">
    <property type="nucleotide sequence ID" value="NZ_BAAAPC010000009.1"/>
</dbReference>
<feature type="compositionally biased region" description="Low complexity" evidence="6">
    <location>
        <begin position="27"/>
        <end position="38"/>
    </location>
</feature>
<evidence type="ECO:0008006" key="10">
    <source>
        <dbReference type="Google" id="ProtNLM"/>
    </source>
</evidence>
<feature type="transmembrane region" description="Helical" evidence="7">
    <location>
        <begin position="181"/>
        <end position="198"/>
    </location>
</feature>
<feature type="transmembrane region" description="Helical" evidence="7">
    <location>
        <begin position="559"/>
        <end position="584"/>
    </location>
</feature>
<name>A0ABN2T335_9ACTN</name>
<reference evidence="8 9" key="1">
    <citation type="journal article" date="2019" name="Int. J. Syst. Evol. Microbiol.">
        <title>The Global Catalogue of Microorganisms (GCM) 10K type strain sequencing project: providing services to taxonomists for standard genome sequencing and annotation.</title>
        <authorList>
            <consortium name="The Broad Institute Genomics Platform"/>
            <consortium name="The Broad Institute Genome Sequencing Center for Infectious Disease"/>
            <person name="Wu L."/>
            <person name="Ma J."/>
        </authorList>
    </citation>
    <scope>NUCLEOTIDE SEQUENCE [LARGE SCALE GENOMIC DNA]</scope>
    <source>
        <strain evidence="8 9">JCM 15313</strain>
    </source>
</reference>
<evidence type="ECO:0000256" key="7">
    <source>
        <dbReference type="SAM" id="Phobius"/>
    </source>
</evidence>
<dbReference type="PANTHER" id="PTHR39087">
    <property type="entry name" value="UPF0104 MEMBRANE PROTEIN MJ1595"/>
    <property type="match status" value="1"/>
</dbReference>
<proteinExistence type="predicted"/>